<dbReference type="STRING" id="583356.Igag_1753"/>
<accession>E0SS93</accession>
<keyword evidence="2" id="KW-1185">Reference proteome</keyword>
<dbReference type="PANTHER" id="PTHR40393:SF2">
    <property type="entry name" value="ALPHA-AMINOADIPATE_GLUTAMATE CARRIER PROTEIN LYSW"/>
    <property type="match status" value="1"/>
</dbReference>
<dbReference type="BioCyc" id="IAGG583356:GHAH-1740-MONOMER"/>
<dbReference type="CDD" id="cd13946">
    <property type="entry name" value="LysW"/>
    <property type="match status" value="1"/>
</dbReference>
<dbReference type="Gene3D" id="2.20.28.160">
    <property type="match status" value="1"/>
</dbReference>
<dbReference type="EMBL" id="CP002098">
    <property type="protein sequence ID" value="ADM28550.1"/>
    <property type="molecule type" value="Genomic_DNA"/>
</dbReference>
<dbReference type="NCBIfam" id="NF041070">
    <property type="entry name" value="carrier_LysW_Arch"/>
    <property type="match status" value="1"/>
</dbReference>
<sequence length="56" mass="5883">MPTLKCPVCGGPVEVPEDAVSGEIIEHDCGVSLEVVIEGSTVKVRPFEGVGEDWGE</sequence>
<proteinExistence type="predicted"/>
<dbReference type="HOGENOM" id="CLU_195720_1_0_2"/>
<evidence type="ECO:0000313" key="1">
    <source>
        <dbReference type="EMBL" id="ADM28550.1"/>
    </source>
</evidence>
<organism evidence="1 2">
    <name type="scientific">Ignisphaera aggregans (strain DSM 17230 / JCM 13409 / AQ1.S1)</name>
    <dbReference type="NCBI Taxonomy" id="583356"/>
    <lineage>
        <taxon>Archaea</taxon>
        <taxon>Thermoproteota</taxon>
        <taxon>Thermoprotei</taxon>
        <taxon>Desulfurococcales</taxon>
        <taxon>Desulfurococcaceae</taxon>
        <taxon>Ignisphaera</taxon>
    </lineage>
</organism>
<protein>
    <submittedName>
        <fullName evidence="1">Lysine biosynthesis protein LysW</fullName>
    </submittedName>
</protein>
<dbReference type="AlphaFoldDB" id="E0SS93"/>
<dbReference type="Proteomes" id="UP000001304">
    <property type="component" value="Chromosome"/>
</dbReference>
<evidence type="ECO:0000313" key="2">
    <source>
        <dbReference type="Proteomes" id="UP000001304"/>
    </source>
</evidence>
<reference evidence="1 2" key="1">
    <citation type="journal article" date="2010" name="Stand. Genomic Sci.">
        <title>Complete genome sequence of Ignisphaera aggregans type strain (AQ1.S1).</title>
        <authorList>
            <person name="Goker M."/>
            <person name="Held B."/>
            <person name="Lapidus A."/>
            <person name="Nolan M."/>
            <person name="Spring S."/>
            <person name="Yasawong M."/>
            <person name="Lucas S."/>
            <person name="Glavina Del Rio T."/>
            <person name="Tice H."/>
            <person name="Cheng J.F."/>
            <person name="Goodwin L."/>
            <person name="Tapia R."/>
            <person name="Pitluck S."/>
            <person name="Liolios K."/>
            <person name="Ivanova N."/>
            <person name="Mavromatis K."/>
            <person name="Mikhailova N."/>
            <person name="Pati A."/>
            <person name="Chen A."/>
            <person name="Palaniappan K."/>
            <person name="Brambilla E."/>
            <person name="Land M."/>
            <person name="Hauser L."/>
            <person name="Chang Y.J."/>
            <person name="Jeffries C.D."/>
            <person name="Brettin T."/>
            <person name="Detter J.C."/>
            <person name="Han C."/>
            <person name="Rohde M."/>
            <person name="Sikorski J."/>
            <person name="Woyke T."/>
            <person name="Bristow J."/>
            <person name="Eisen J.A."/>
            <person name="Markowitz V."/>
            <person name="Hugenholtz P."/>
            <person name="Kyrpides N.C."/>
            <person name="Klenk H.P."/>
        </authorList>
    </citation>
    <scope>NUCLEOTIDE SEQUENCE [LARGE SCALE GENOMIC DNA]</scope>
    <source>
        <strain evidence="2">DSM 17230 / JCM 13409 / AQ1.S1</strain>
    </source>
</reference>
<dbReference type="Pfam" id="PF21344">
    <property type="entry name" value="Zn_ribbon_LysW"/>
    <property type="match status" value="1"/>
</dbReference>
<dbReference type="PANTHER" id="PTHR40393">
    <property type="entry name" value="LYSINE BIOSYNTHESIS PROTEIN-RELATED-RELATED"/>
    <property type="match status" value="1"/>
</dbReference>
<dbReference type="InterPro" id="IPR005906">
    <property type="entry name" value="LysW"/>
</dbReference>
<gene>
    <name evidence="1" type="ordered locus">Igag_1753</name>
</gene>
<dbReference type="KEGG" id="iag:Igag_1753"/>
<name>E0SS93_IGNAA</name>